<organism evidence="1">
    <name type="scientific">bioreactor metagenome</name>
    <dbReference type="NCBI Taxonomy" id="1076179"/>
    <lineage>
        <taxon>unclassified sequences</taxon>
        <taxon>metagenomes</taxon>
        <taxon>ecological metagenomes</taxon>
    </lineage>
</organism>
<dbReference type="EMBL" id="VSSQ01123382">
    <property type="protein sequence ID" value="MPN54802.1"/>
    <property type="molecule type" value="Genomic_DNA"/>
</dbReference>
<comment type="caution">
    <text evidence="1">The sequence shown here is derived from an EMBL/GenBank/DDBJ whole genome shotgun (WGS) entry which is preliminary data.</text>
</comment>
<reference evidence="1" key="1">
    <citation type="submission" date="2019-08" db="EMBL/GenBank/DDBJ databases">
        <authorList>
            <person name="Kucharzyk K."/>
            <person name="Murdoch R.W."/>
            <person name="Higgins S."/>
            <person name="Loffler F."/>
        </authorList>
    </citation>
    <scope>NUCLEOTIDE SEQUENCE</scope>
</reference>
<proteinExistence type="predicted"/>
<sequence>MNVPYSIVFMLLSTISKYMIHSRDCPEAAVTTKRYSRFFEISIATPDAGEMEAPSEAVISGTTAVRSTELSMVT</sequence>
<dbReference type="AlphaFoldDB" id="A0A645IVB3"/>
<evidence type="ECO:0000313" key="1">
    <source>
        <dbReference type="EMBL" id="MPN54802.1"/>
    </source>
</evidence>
<protein>
    <submittedName>
        <fullName evidence="1">Uncharacterized protein</fullName>
    </submittedName>
</protein>
<accession>A0A645IVB3</accession>
<gene>
    <name evidence="1" type="ORF">SDC9_202479</name>
</gene>
<name>A0A645IVB3_9ZZZZ</name>